<reference evidence="1" key="2">
    <citation type="submission" date="2020-11" db="EMBL/GenBank/DDBJ databases">
        <authorList>
            <person name="McCartney M.A."/>
            <person name="Auch B."/>
            <person name="Kono T."/>
            <person name="Mallez S."/>
            <person name="Becker A."/>
            <person name="Gohl D.M."/>
            <person name="Silverstein K.A.T."/>
            <person name="Koren S."/>
            <person name="Bechman K.B."/>
            <person name="Herman A."/>
            <person name="Abrahante J.E."/>
            <person name="Garbe J."/>
        </authorList>
    </citation>
    <scope>NUCLEOTIDE SEQUENCE</scope>
    <source>
        <strain evidence="1">Duluth1</strain>
        <tissue evidence="1">Whole animal</tissue>
    </source>
</reference>
<dbReference type="Gene3D" id="3.30.710.10">
    <property type="entry name" value="Potassium Channel Kv1.1, Chain A"/>
    <property type="match status" value="1"/>
</dbReference>
<dbReference type="SUPFAM" id="SSF54695">
    <property type="entry name" value="POZ domain"/>
    <property type="match status" value="1"/>
</dbReference>
<gene>
    <name evidence="1" type="ORF">DPMN_146088</name>
</gene>
<evidence type="ECO:0000313" key="1">
    <source>
        <dbReference type="EMBL" id="KAH3792592.1"/>
    </source>
</evidence>
<protein>
    <submittedName>
        <fullName evidence="1">Uncharacterized protein</fullName>
    </submittedName>
</protein>
<name>A0A9D4J1Z6_DREPO</name>
<dbReference type="InterPro" id="IPR011333">
    <property type="entry name" value="SKP1/BTB/POZ_sf"/>
</dbReference>
<accession>A0A9D4J1Z6</accession>
<dbReference type="AlphaFoldDB" id="A0A9D4J1Z6"/>
<reference evidence="1" key="1">
    <citation type="journal article" date="2019" name="bioRxiv">
        <title>The Genome of the Zebra Mussel, Dreissena polymorpha: A Resource for Invasive Species Research.</title>
        <authorList>
            <person name="McCartney M.A."/>
            <person name="Auch B."/>
            <person name="Kono T."/>
            <person name="Mallez S."/>
            <person name="Zhang Y."/>
            <person name="Obille A."/>
            <person name="Becker A."/>
            <person name="Abrahante J.E."/>
            <person name="Garbe J."/>
            <person name="Badalamenti J.P."/>
            <person name="Herman A."/>
            <person name="Mangelson H."/>
            <person name="Liachko I."/>
            <person name="Sullivan S."/>
            <person name="Sone E.D."/>
            <person name="Koren S."/>
            <person name="Silverstein K.A.T."/>
            <person name="Beckman K.B."/>
            <person name="Gohl D.M."/>
        </authorList>
    </citation>
    <scope>NUCLEOTIDE SEQUENCE</scope>
    <source>
        <strain evidence="1">Duluth1</strain>
        <tissue evidence="1">Whole animal</tissue>
    </source>
</reference>
<comment type="caution">
    <text evidence="1">The sequence shown here is derived from an EMBL/GenBank/DDBJ whole genome shotgun (WGS) entry which is preliminary data.</text>
</comment>
<keyword evidence="2" id="KW-1185">Reference proteome</keyword>
<sequence length="61" mass="6666">MFCGALAESSNVINIPDIEEPILRILVSGKVDLTADIVMPLMYAANKYDISGLETTCVRYS</sequence>
<proteinExistence type="predicted"/>
<dbReference type="EMBL" id="JAIWYP010000007">
    <property type="protein sequence ID" value="KAH3792592.1"/>
    <property type="molecule type" value="Genomic_DNA"/>
</dbReference>
<organism evidence="1 2">
    <name type="scientific">Dreissena polymorpha</name>
    <name type="common">Zebra mussel</name>
    <name type="synonym">Mytilus polymorpha</name>
    <dbReference type="NCBI Taxonomy" id="45954"/>
    <lineage>
        <taxon>Eukaryota</taxon>
        <taxon>Metazoa</taxon>
        <taxon>Spiralia</taxon>
        <taxon>Lophotrochozoa</taxon>
        <taxon>Mollusca</taxon>
        <taxon>Bivalvia</taxon>
        <taxon>Autobranchia</taxon>
        <taxon>Heteroconchia</taxon>
        <taxon>Euheterodonta</taxon>
        <taxon>Imparidentia</taxon>
        <taxon>Neoheterodontei</taxon>
        <taxon>Myida</taxon>
        <taxon>Dreissenoidea</taxon>
        <taxon>Dreissenidae</taxon>
        <taxon>Dreissena</taxon>
    </lineage>
</organism>
<dbReference type="Proteomes" id="UP000828390">
    <property type="component" value="Unassembled WGS sequence"/>
</dbReference>
<evidence type="ECO:0000313" key="2">
    <source>
        <dbReference type="Proteomes" id="UP000828390"/>
    </source>
</evidence>